<dbReference type="InterPro" id="IPR050887">
    <property type="entry name" value="Beta-mannosidase_GH2"/>
</dbReference>
<feature type="domain" description="Beta-mannosidase-like galactose-binding" evidence="10">
    <location>
        <begin position="31"/>
        <end position="183"/>
    </location>
</feature>
<evidence type="ECO:0000256" key="6">
    <source>
        <dbReference type="ARBA" id="ARBA00023295"/>
    </source>
</evidence>
<dbReference type="SUPFAM" id="SSF49785">
    <property type="entry name" value="Galactose-binding domain-like"/>
    <property type="match status" value="1"/>
</dbReference>
<dbReference type="RefSeq" id="WP_123040254.1">
    <property type="nucleotide sequence ID" value="NZ_CP033433.1"/>
</dbReference>
<dbReference type="EMBL" id="CP033433">
    <property type="protein sequence ID" value="AYQ72194.1"/>
    <property type="molecule type" value="Genomic_DNA"/>
</dbReference>
<dbReference type="GO" id="GO:0004567">
    <property type="term" value="F:beta-mannosidase activity"/>
    <property type="evidence" value="ECO:0007669"/>
    <property type="project" value="UniProtKB-EC"/>
</dbReference>
<proteinExistence type="inferred from homology"/>
<dbReference type="GO" id="GO:0006516">
    <property type="term" value="P:glycoprotein catabolic process"/>
    <property type="evidence" value="ECO:0007669"/>
    <property type="project" value="TreeGrafter"/>
</dbReference>
<evidence type="ECO:0000256" key="5">
    <source>
        <dbReference type="ARBA" id="ARBA00022801"/>
    </source>
</evidence>
<dbReference type="KEGG" id="coh:EAV92_06190"/>
<keyword evidence="12" id="KW-1185">Reference proteome</keyword>
<feature type="domain" description="Glycoside hydrolase family 2 catalytic" evidence="8">
    <location>
        <begin position="322"/>
        <end position="446"/>
    </location>
</feature>
<evidence type="ECO:0000256" key="4">
    <source>
        <dbReference type="ARBA" id="ARBA00022729"/>
    </source>
</evidence>
<dbReference type="EC" id="3.2.1.25" evidence="3"/>
<dbReference type="InterPro" id="IPR008979">
    <property type="entry name" value="Galactose-bd-like_sf"/>
</dbReference>
<organism evidence="11 12">
    <name type="scientific">Cohnella candidum</name>
    <dbReference type="NCBI Taxonomy" id="2674991"/>
    <lineage>
        <taxon>Bacteria</taxon>
        <taxon>Bacillati</taxon>
        <taxon>Bacillota</taxon>
        <taxon>Bacilli</taxon>
        <taxon>Bacillales</taxon>
        <taxon>Paenibacillaceae</taxon>
        <taxon>Cohnella</taxon>
    </lineage>
</organism>
<dbReference type="Gene3D" id="3.20.20.80">
    <property type="entry name" value="Glycosidases"/>
    <property type="match status" value="1"/>
</dbReference>
<dbReference type="Gene3D" id="2.60.40.10">
    <property type="entry name" value="Immunoglobulins"/>
    <property type="match status" value="3"/>
</dbReference>
<keyword evidence="6" id="KW-0326">Glycosidase</keyword>
<dbReference type="InterPro" id="IPR054593">
    <property type="entry name" value="Beta-mannosidase-like_N2"/>
</dbReference>
<dbReference type="SUPFAM" id="SSF51445">
    <property type="entry name" value="(Trans)glycosidases"/>
    <property type="match status" value="1"/>
</dbReference>
<dbReference type="Pfam" id="PF02836">
    <property type="entry name" value="Glyco_hydro_2_C"/>
    <property type="match status" value="1"/>
</dbReference>
<sequence length="858" mass="96873">MSLRIDLNGSDWLFKDFVGEDWIWRDAEKPDSNDVRWWRKGTVPGTVLHDVWKNGETPDPFFERNSLLVEWVPERTWVYKKWFHADEKLKGRRIQLHFKGVDYEARFYLNGKPLGTHAGMYTPAVFEVSGELLYGQDNLLAVVIEKAPDEQPQVSKTSYVRTHKSRMTYWWDFCPRMIHQGIWDDVYLDVTGPVRVEDVYVRPQLAEDYRAAYLSVSTKLSSTKSALVDVNVSITLHGRQVASVSTRHAIVKGETPLNAMIELANPQLWWPNGSGEQPVYEAAVTVTEAGDTSASAEHTVTFGIREVRFERNDWAHEDDDTVKPYKLTVNGETTFIKGWNWVPIDVMYGVPQPEKLERLLQLARRAGVNMLRIWGGGLIEKDAFYELCDRYGIMVWQEFIQSSSGIANKPSTEPAFLAMMAQEAEQIIPRKRNHPSLVIWCGGNELQGANDKPLDDDEPVLAILKEAVQRLHPGALWLPTSPSGRLFMNSLENIDNDPSGMHDVHGPWEHQGLTAHYTLYNRGLSLLHSEFGVEGMTNLKTLNATISAEHQWPTGKDNPVYFHRGSWWNNEQLVQESFGGGITDVHSMIRASQFLQAAGLGYALEANRRRKWQNSGTLPWQFNEPFPNAWCTSALDYYANPKAVYYAVAKAYQPVTITARLERMAWAGENRFTAELWTANSLNRPFEGGNAAWRLVGASGTVYGEGSVRVDVPSRKPNPIRSIEASLEGMSDEVFFLSLELTDASGALLADNRYAFSRTDTMQPMFSAPRVSVEAVNRETGGDRWELVLSNRGDHAALQLHMEDARPLGMNGYVYFSENDFSLLPGESKTIAVDWSGVPQGERKLELGGWNTETTTIG</sequence>
<gene>
    <name evidence="11" type="ORF">EAV92_06190</name>
</gene>
<dbReference type="InterPro" id="IPR017853">
    <property type="entry name" value="GH"/>
</dbReference>
<dbReference type="GO" id="GO:0005975">
    <property type="term" value="P:carbohydrate metabolic process"/>
    <property type="evidence" value="ECO:0007669"/>
    <property type="project" value="InterPro"/>
</dbReference>
<evidence type="ECO:0000259" key="10">
    <source>
        <dbReference type="Pfam" id="PF22666"/>
    </source>
</evidence>
<evidence type="ECO:0000256" key="3">
    <source>
        <dbReference type="ARBA" id="ARBA00012754"/>
    </source>
</evidence>
<evidence type="ECO:0000313" key="11">
    <source>
        <dbReference type="EMBL" id="AYQ72194.1"/>
    </source>
</evidence>
<feature type="domain" description="Exo-beta-D-glucosaminidase Ig-fold" evidence="9">
    <location>
        <begin position="766"/>
        <end position="852"/>
    </location>
</feature>
<reference evidence="11 12" key="1">
    <citation type="submission" date="2018-10" db="EMBL/GenBank/DDBJ databases">
        <title>Genome Sequence of Cohnella sp.</title>
        <authorList>
            <person name="Srinivasan S."/>
            <person name="Kim M.K."/>
        </authorList>
    </citation>
    <scope>NUCLEOTIDE SEQUENCE [LARGE SCALE GENOMIC DNA]</scope>
    <source>
        <strain evidence="11 12">18JY8-7</strain>
    </source>
</reference>
<dbReference type="InterPro" id="IPR006103">
    <property type="entry name" value="Glyco_hydro_2_cat"/>
</dbReference>
<feature type="domain" description="Glycoside hydrolase family 2 immunoglobulin-like beta-sandwich" evidence="7">
    <location>
        <begin position="194"/>
        <end position="305"/>
    </location>
</feature>
<dbReference type="Pfam" id="PF18368">
    <property type="entry name" value="Ig_GlcNase"/>
    <property type="match status" value="1"/>
</dbReference>
<evidence type="ECO:0000259" key="9">
    <source>
        <dbReference type="Pfam" id="PF18368"/>
    </source>
</evidence>
<evidence type="ECO:0000256" key="1">
    <source>
        <dbReference type="ARBA" id="ARBA00000829"/>
    </source>
</evidence>
<keyword evidence="4" id="KW-0732">Signal</keyword>
<dbReference type="Pfam" id="PF22666">
    <property type="entry name" value="Glyco_hydro_2_N2"/>
    <property type="match status" value="1"/>
</dbReference>
<evidence type="ECO:0000313" key="12">
    <source>
        <dbReference type="Proteomes" id="UP000269097"/>
    </source>
</evidence>
<dbReference type="InterPro" id="IPR036156">
    <property type="entry name" value="Beta-gal/glucu_dom_sf"/>
</dbReference>
<evidence type="ECO:0000256" key="2">
    <source>
        <dbReference type="ARBA" id="ARBA00007401"/>
    </source>
</evidence>
<dbReference type="SUPFAM" id="SSF49303">
    <property type="entry name" value="beta-Galactosidase/glucuronidase domain"/>
    <property type="match status" value="3"/>
</dbReference>
<dbReference type="InterPro" id="IPR006102">
    <property type="entry name" value="Ig-like_GH2"/>
</dbReference>
<comment type="similarity">
    <text evidence="2">Belongs to the glycosyl hydrolase 2 family.</text>
</comment>
<dbReference type="InterPro" id="IPR013783">
    <property type="entry name" value="Ig-like_fold"/>
</dbReference>
<dbReference type="InterPro" id="IPR041351">
    <property type="entry name" value="Ig_GlcNase"/>
</dbReference>
<dbReference type="Gene3D" id="2.60.120.260">
    <property type="entry name" value="Galactose-binding domain-like"/>
    <property type="match status" value="1"/>
</dbReference>
<comment type="catalytic activity">
    <reaction evidence="1">
        <text>Hydrolysis of terminal, non-reducing beta-D-mannose residues in beta-D-mannosides.</text>
        <dbReference type="EC" id="3.2.1.25"/>
    </reaction>
</comment>
<dbReference type="Proteomes" id="UP000269097">
    <property type="component" value="Chromosome"/>
</dbReference>
<dbReference type="PANTHER" id="PTHR43730:SF1">
    <property type="entry name" value="BETA-MANNOSIDASE"/>
    <property type="match status" value="1"/>
</dbReference>
<name>A0A3G3JVI9_9BACL</name>
<dbReference type="Pfam" id="PF00703">
    <property type="entry name" value="Glyco_hydro_2"/>
    <property type="match status" value="1"/>
</dbReference>
<evidence type="ECO:0000259" key="7">
    <source>
        <dbReference type="Pfam" id="PF00703"/>
    </source>
</evidence>
<keyword evidence="5" id="KW-0378">Hydrolase</keyword>
<dbReference type="AlphaFoldDB" id="A0A3G3JVI9"/>
<protein>
    <recommendedName>
        <fullName evidence="3">beta-mannosidase</fullName>
        <ecNumber evidence="3">3.2.1.25</ecNumber>
    </recommendedName>
</protein>
<dbReference type="PANTHER" id="PTHR43730">
    <property type="entry name" value="BETA-MANNOSIDASE"/>
    <property type="match status" value="1"/>
</dbReference>
<accession>A0A3G3JVI9</accession>
<evidence type="ECO:0000259" key="8">
    <source>
        <dbReference type="Pfam" id="PF02836"/>
    </source>
</evidence>